<dbReference type="EMBL" id="AOFM01000008">
    <property type="protein sequence ID" value="EME74059.1"/>
    <property type="molecule type" value="Genomic_DNA"/>
</dbReference>
<evidence type="ECO:0000313" key="1">
    <source>
        <dbReference type="EMBL" id="EME74059.1"/>
    </source>
</evidence>
<organism evidence="1 2">
    <name type="scientific">Bacillus sonorensis L12</name>
    <dbReference type="NCBI Taxonomy" id="1274524"/>
    <lineage>
        <taxon>Bacteria</taxon>
        <taxon>Bacillati</taxon>
        <taxon>Bacillota</taxon>
        <taxon>Bacilli</taxon>
        <taxon>Bacillales</taxon>
        <taxon>Bacillaceae</taxon>
        <taxon>Bacillus</taxon>
    </lineage>
</organism>
<accession>M5P3Q2</accession>
<dbReference type="STRING" id="1274524.BSONL12_13881"/>
<sequence length="51" mass="6173">MIIPLKTKSHEGYEERSVIPIAISRAKEWAEKQKPRRFWKMMVRQNWMAAD</sequence>
<protein>
    <submittedName>
        <fullName evidence="1">Uncharacterized protein</fullName>
    </submittedName>
</protein>
<dbReference type="AlphaFoldDB" id="M5P3Q2"/>
<gene>
    <name evidence="1" type="ORF">BSONL12_13881</name>
</gene>
<evidence type="ECO:0000313" key="2">
    <source>
        <dbReference type="Proteomes" id="UP000011907"/>
    </source>
</evidence>
<comment type="caution">
    <text evidence="1">The sequence shown here is derived from an EMBL/GenBank/DDBJ whole genome shotgun (WGS) entry which is preliminary data.</text>
</comment>
<dbReference type="Proteomes" id="UP000011907">
    <property type="component" value="Unassembled WGS sequence"/>
</dbReference>
<proteinExistence type="predicted"/>
<reference evidence="1 2" key="1">
    <citation type="journal article" date="2013" name="Genome Announc.">
        <title>Draft Whole-Genome Sequence of Bacillus sonorensis Strain L12, a Source of Nonribosomal Lipopeptides.</title>
        <authorList>
            <person name="Adimpong D.B."/>
            <person name="Sorensen K.I."/>
            <person name="Nielsen D.S."/>
            <person name="Thorsen L."/>
            <person name="Rasmussen T.B."/>
            <person name="Derkx P.M."/>
            <person name="Jespersen L."/>
        </authorList>
    </citation>
    <scope>NUCLEOTIDE SEQUENCE [LARGE SCALE GENOMIC DNA]</scope>
    <source>
        <strain evidence="1 2">L12</strain>
    </source>
</reference>
<dbReference type="PATRIC" id="fig|1274524.3.peg.2997"/>
<name>M5P3Q2_9BACI</name>